<dbReference type="Proteomes" id="UP000238375">
    <property type="component" value="Unassembled WGS sequence"/>
</dbReference>
<reference evidence="2 3" key="1">
    <citation type="submission" date="2018-03" db="EMBL/GenBank/DDBJ databases">
        <title>Genomic Encyclopedia of Archaeal and Bacterial Type Strains, Phase II (KMG-II): from individual species to whole genera.</title>
        <authorList>
            <person name="Goeker M."/>
        </authorList>
    </citation>
    <scope>NUCLEOTIDE SEQUENCE [LARGE SCALE GENOMIC DNA]</scope>
    <source>
        <strain evidence="2 3">DSM 28354</strain>
    </source>
</reference>
<proteinExistence type="predicted"/>
<feature type="domain" description="HNH nuclease" evidence="1">
    <location>
        <begin position="71"/>
        <end position="121"/>
    </location>
</feature>
<dbReference type="EMBL" id="PVTE01000002">
    <property type="protein sequence ID" value="PRY45432.1"/>
    <property type="molecule type" value="Genomic_DNA"/>
</dbReference>
<protein>
    <submittedName>
        <fullName evidence="2">5-methylcytosine-specific restriction endonuclease McrA</fullName>
    </submittedName>
</protein>
<comment type="caution">
    <text evidence="2">The sequence shown here is derived from an EMBL/GenBank/DDBJ whole genome shotgun (WGS) entry which is preliminary data.</text>
</comment>
<gene>
    <name evidence="2" type="ORF">CLV58_102181</name>
</gene>
<dbReference type="InterPro" id="IPR052892">
    <property type="entry name" value="NA-targeting_endonuclease"/>
</dbReference>
<keyword evidence="3" id="KW-1185">Reference proteome</keyword>
<evidence type="ECO:0000313" key="3">
    <source>
        <dbReference type="Proteomes" id="UP000238375"/>
    </source>
</evidence>
<dbReference type="PANTHER" id="PTHR33877:SF2">
    <property type="entry name" value="OS07G0170200 PROTEIN"/>
    <property type="match status" value="1"/>
</dbReference>
<evidence type="ECO:0000259" key="1">
    <source>
        <dbReference type="SMART" id="SM00507"/>
    </source>
</evidence>
<dbReference type="InterPro" id="IPR003615">
    <property type="entry name" value="HNH_nuc"/>
</dbReference>
<dbReference type="GO" id="GO:0004519">
    <property type="term" value="F:endonuclease activity"/>
    <property type="evidence" value="ECO:0007669"/>
    <property type="project" value="UniProtKB-KW"/>
</dbReference>
<sequence>MGRKVLVLNQDYSALSICSVPKAFLLVYLDKAELVAESDQFKLRTVSAEFPMPTVIRLHRYVNLPYKGVMLTRQNIFKRDGHHCQYCGTTDDLTLDHVLPKSRGGKTSWDNLATACKRCNSRKGDYTPEEANLKLRQKPYKPTFLVFLRDFSGSIEQSWLPFLARKEKAFQ</sequence>
<name>A0A2T0TIA4_9BACT</name>
<dbReference type="AlphaFoldDB" id="A0A2T0TIA4"/>
<evidence type="ECO:0000313" key="2">
    <source>
        <dbReference type="EMBL" id="PRY45432.1"/>
    </source>
</evidence>
<dbReference type="CDD" id="cd00085">
    <property type="entry name" value="HNHc"/>
    <property type="match status" value="1"/>
</dbReference>
<organism evidence="2 3">
    <name type="scientific">Spirosoma oryzae</name>
    <dbReference type="NCBI Taxonomy" id="1469603"/>
    <lineage>
        <taxon>Bacteria</taxon>
        <taxon>Pseudomonadati</taxon>
        <taxon>Bacteroidota</taxon>
        <taxon>Cytophagia</taxon>
        <taxon>Cytophagales</taxon>
        <taxon>Cytophagaceae</taxon>
        <taxon>Spirosoma</taxon>
    </lineage>
</organism>
<dbReference type="SMART" id="SM00507">
    <property type="entry name" value="HNHc"/>
    <property type="match status" value="1"/>
</dbReference>
<keyword evidence="2" id="KW-0378">Hydrolase</keyword>
<keyword evidence="2" id="KW-0540">Nuclease</keyword>
<dbReference type="OrthoDB" id="9802901at2"/>
<dbReference type="Pfam" id="PF14279">
    <property type="entry name" value="HNH_5"/>
    <property type="match status" value="1"/>
</dbReference>
<keyword evidence="2" id="KW-0255">Endonuclease</keyword>
<dbReference type="InterPro" id="IPR029471">
    <property type="entry name" value="HNH_5"/>
</dbReference>
<dbReference type="PANTHER" id="PTHR33877">
    <property type="entry name" value="SLL1193 PROTEIN"/>
    <property type="match status" value="1"/>
</dbReference>
<dbReference type="RefSeq" id="WP_106136293.1">
    <property type="nucleotide sequence ID" value="NZ_PVTE01000002.1"/>
</dbReference>
<dbReference type="Gene3D" id="1.10.30.50">
    <property type="match status" value="1"/>
</dbReference>
<accession>A0A2T0TIA4</accession>